<evidence type="ECO:0000313" key="3">
    <source>
        <dbReference type="Proteomes" id="UP000076722"/>
    </source>
</evidence>
<evidence type="ECO:0000256" key="1">
    <source>
        <dbReference type="SAM" id="MobiDB-lite"/>
    </source>
</evidence>
<sequence length="118" mass="13007">MELRHASYRPAAATYDLGLYIVCPIDVVSSHPSTYTMNQSQPTKNTSQPTGKPQMALQIQPSIEEHRAHKHKASHVRGGGAGKDCFMGLAECFICFETCRICCDCFADIICCPCEMCC</sequence>
<protein>
    <submittedName>
        <fullName evidence="2">Uncharacterized protein</fullName>
    </submittedName>
</protein>
<proteinExistence type="predicted"/>
<accession>A0A164XJA8</accession>
<name>A0A164XJA8_9AGAM</name>
<keyword evidence="3" id="KW-1185">Reference proteome</keyword>
<gene>
    <name evidence="2" type="ORF">SISNIDRAFT_451705</name>
</gene>
<dbReference type="EMBL" id="KV419400">
    <property type="protein sequence ID" value="KZS96039.1"/>
    <property type="molecule type" value="Genomic_DNA"/>
</dbReference>
<reference evidence="2 3" key="1">
    <citation type="journal article" date="2016" name="Mol. Biol. Evol.">
        <title>Comparative Genomics of Early-Diverging Mushroom-Forming Fungi Provides Insights into the Origins of Lignocellulose Decay Capabilities.</title>
        <authorList>
            <person name="Nagy L.G."/>
            <person name="Riley R."/>
            <person name="Tritt A."/>
            <person name="Adam C."/>
            <person name="Daum C."/>
            <person name="Floudas D."/>
            <person name="Sun H."/>
            <person name="Yadav J.S."/>
            <person name="Pangilinan J."/>
            <person name="Larsson K.H."/>
            <person name="Matsuura K."/>
            <person name="Barry K."/>
            <person name="Labutti K."/>
            <person name="Kuo R."/>
            <person name="Ohm R.A."/>
            <person name="Bhattacharya S.S."/>
            <person name="Shirouzu T."/>
            <person name="Yoshinaga Y."/>
            <person name="Martin F.M."/>
            <person name="Grigoriev I.V."/>
            <person name="Hibbett D.S."/>
        </authorList>
    </citation>
    <scope>NUCLEOTIDE SEQUENCE [LARGE SCALE GENOMIC DNA]</scope>
    <source>
        <strain evidence="2 3">HHB9708</strain>
    </source>
</reference>
<dbReference type="OrthoDB" id="3261439at2759"/>
<organism evidence="2 3">
    <name type="scientific">Sistotremastrum niveocremeum HHB9708</name>
    <dbReference type="NCBI Taxonomy" id="1314777"/>
    <lineage>
        <taxon>Eukaryota</taxon>
        <taxon>Fungi</taxon>
        <taxon>Dikarya</taxon>
        <taxon>Basidiomycota</taxon>
        <taxon>Agaricomycotina</taxon>
        <taxon>Agaricomycetes</taxon>
        <taxon>Sistotremastrales</taxon>
        <taxon>Sistotremastraceae</taxon>
        <taxon>Sertulicium</taxon>
        <taxon>Sertulicium niveocremeum</taxon>
    </lineage>
</organism>
<dbReference type="AlphaFoldDB" id="A0A164XJA8"/>
<evidence type="ECO:0000313" key="2">
    <source>
        <dbReference type="EMBL" id="KZS96039.1"/>
    </source>
</evidence>
<feature type="region of interest" description="Disordered" evidence="1">
    <location>
        <begin position="34"/>
        <end position="55"/>
    </location>
</feature>
<dbReference type="Proteomes" id="UP000076722">
    <property type="component" value="Unassembled WGS sequence"/>
</dbReference>